<dbReference type="GO" id="GO:0050577">
    <property type="term" value="F:GDP-L-fucose synthase activity"/>
    <property type="evidence" value="ECO:0007669"/>
    <property type="project" value="TreeGrafter"/>
</dbReference>
<protein>
    <recommendedName>
        <fullName evidence="1">NAD-dependent epimerase/dehydratase domain-containing protein</fullName>
    </recommendedName>
</protein>
<dbReference type="Proteomes" id="UP000177594">
    <property type="component" value="Unassembled WGS sequence"/>
</dbReference>
<dbReference type="Gene3D" id="3.40.50.720">
    <property type="entry name" value="NAD(P)-binding Rossmann-like Domain"/>
    <property type="match status" value="1"/>
</dbReference>
<proteinExistence type="predicted"/>
<dbReference type="AlphaFoldDB" id="A0A1F8EEW6"/>
<sequence length="317" mass="35213">MIKKVLICGASGFIGRNLLEHLSKNPGLAVYGTYFNSYKSDPCPYLSKVDFTDRNASAQIVANGFDCVINAAAITDGSIAINNDPAKYIAGNVSINNNIIETVHANRVKQFIFLSCSILYPAHNLAPVKENEIDSSKIHPAYRYWAEVKIFFEEMCRFYSGIDSTDWTIIRHSNIYGPHDKFDPNKGHVFAATVAKITDKKNNIVAVSGNGFEKRDFLHVFDLAKAIELAITVPLSKYEILNIGSGTLISIRELVEKIKNISGQNIPIIYDGSKPTTDTSIALDTTKAEKILGWNPDIDIDEGIRQTINWHKKRSGE</sequence>
<evidence type="ECO:0000313" key="2">
    <source>
        <dbReference type="EMBL" id="OGM99392.1"/>
    </source>
</evidence>
<gene>
    <name evidence="2" type="ORF">A2817_03310</name>
</gene>
<accession>A0A1F8EEW6</accession>
<name>A0A1F8EEW6_9BACT</name>
<feature type="domain" description="NAD-dependent epimerase/dehydratase" evidence="1">
    <location>
        <begin position="5"/>
        <end position="244"/>
    </location>
</feature>
<dbReference type="EMBL" id="MGIZ01000020">
    <property type="protein sequence ID" value="OGM99392.1"/>
    <property type="molecule type" value="Genomic_DNA"/>
</dbReference>
<dbReference type="InterPro" id="IPR036291">
    <property type="entry name" value="NAD(P)-bd_dom_sf"/>
</dbReference>
<organism evidence="2 3">
    <name type="scientific">Candidatus Yanofskybacteria bacterium RIFCSPHIGHO2_01_FULL_39_8b</name>
    <dbReference type="NCBI Taxonomy" id="1802659"/>
    <lineage>
        <taxon>Bacteria</taxon>
        <taxon>Candidatus Yanofskyibacteriota</taxon>
    </lineage>
</organism>
<dbReference type="Gene3D" id="3.90.25.10">
    <property type="entry name" value="UDP-galactose 4-epimerase, domain 1"/>
    <property type="match status" value="1"/>
</dbReference>
<dbReference type="Pfam" id="PF01370">
    <property type="entry name" value="Epimerase"/>
    <property type="match status" value="1"/>
</dbReference>
<dbReference type="PANTHER" id="PTHR43238">
    <property type="entry name" value="GDP-L-FUCOSE SYNTHASE"/>
    <property type="match status" value="1"/>
</dbReference>
<dbReference type="InterPro" id="IPR001509">
    <property type="entry name" value="Epimerase_deHydtase"/>
</dbReference>
<evidence type="ECO:0000313" key="3">
    <source>
        <dbReference type="Proteomes" id="UP000177594"/>
    </source>
</evidence>
<dbReference type="PANTHER" id="PTHR43238:SF1">
    <property type="entry name" value="GDP-L-FUCOSE SYNTHASE"/>
    <property type="match status" value="1"/>
</dbReference>
<dbReference type="SUPFAM" id="SSF51735">
    <property type="entry name" value="NAD(P)-binding Rossmann-fold domains"/>
    <property type="match status" value="1"/>
</dbReference>
<evidence type="ECO:0000259" key="1">
    <source>
        <dbReference type="Pfam" id="PF01370"/>
    </source>
</evidence>
<comment type="caution">
    <text evidence="2">The sequence shown here is derived from an EMBL/GenBank/DDBJ whole genome shotgun (WGS) entry which is preliminary data.</text>
</comment>
<reference evidence="2 3" key="1">
    <citation type="journal article" date="2016" name="Nat. Commun.">
        <title>Thousands of microbial genomes shed light on interconnected biogeochemical processes in an aquifer system.</title>
        <authorList>
            <person name="Anantharaman K."/>
            <person name="Brown C.T."/>
            <person name="Hug L.A."/>
            <person name="Sharon I."/>
            <person name="Castelle C.J."/>
            <person name="Probst A.J."/>
            <person name="Thomas B.C."/>
            <person name="Singh A."/>
            <person name="Wilkins M.J."/>
            <person name="Karaoz U."/>
            <person name="Brodie E.L."/>
            <person name="Williams K.H."/>
            <person name="Hubbard S.S."/>
            <person name="Banfield J.F."/>
        </authorList>
    </citation>
    <scope>NUCLEOTIDE SEQUENCE [LARGE SCALE GENOMIC DNA]</scope>
</reference>